<evidence type="ECO:0000313" key="2">
    <source>
        <dbReference type="EMBL" id="VVN91859.1"/>
    </source>
</evidence>
<evidence type="ECO:0000313" key="3">
    <source>
        <dbReference type="Proteomes" id="UP000326018"/>
    </source>
</evidence>
<accession>A0A5E7BJR0</accession>
<sequence>MNVLARPYNSHRGMRSKCGSRPAGAGGIAGATSPNAHHNPDFNRLNARINARLNALPLSFLLYSEALTAAVG</sequence>
<name>A0A5E7BJR0_PSEFL</name>
<dbReference type="Proteomes" id="UP000326018">
    <property type="component" value="Unassembled WGS sequence"/>
</dbReference>
<proteinExistence type="predicted"/>
<reference evidence="2 3" key="1">
    <citation type="submission" date="2019-09" db="EMBL/GenBank/DDBJ databases">
        <authorList>
            <person name="Chandra G."/>
            <person name="Truman W A."/>
        </authorList>
    </citation>
    <scope>NUCLEOTIDE SEQUENCE [LARGE SCALE GENOMIC DNA]</scope>
    <source>
        <strain evidence="2">PS712</strain>
    </source>
</reference>
<dbReference type="AlphaFoldDB" id="A0A5E7BJR0"/>
<organism evidence="2 3">
    <name type="scientific">Pseudomonas fluorescens</name>
    <dbReference type="NCBI Taxonomy" id="294"/>
    <lineage>
        <taxon>Bacteria</taxon>
        <taxon>Pseudomonadati</taxon>
        <taxon>Pseudomonadota</taxon>
        <taxon>Gammaproteobacteria</taxon>
        <taxon>Pseudomonadales</taxon>
        <taxon>Pseudomonadaceae</taxon>
        <taxon>Pseudomonas</taxon>
    </lineage>
</organism>
<protein>
    <submittedName>
        <fullName evidence="2">Uncharacterized protein</fullName>
    </submittedName>
</protein>
<dbReference type="EMBL" id="CABVIB010000008">
    <property type="protein sequence ID" value="VVN91859.1"/>
    <property type="molecule type" value="Genomic_DNA"/>
</dbReference>
<evidence type="ECO:0000256" key="1">
    <source>
        <dbReference type="SAM" id="MobiDB-lite"/>
    </source>
</evidence>
<gene>
    <name evidence="2" type="ORF">PS712_01946</name>
</gene>
<feature type="region of interest" description="Disordered" evidence="1">
    <location>
        <begin position="1"/>
        <end position="37"/>
    </location>
</feature>